<dbReference type="PANTHER" id="PTHR35848">
    <property type="entry name" value="OXALATE-BINDING PROTEIN"/>
    <property type="match status" value="1"/>
</dbReference>
<accession>A0A8J7CNA9</accession>
<dbReference type="PANTHER" id="PTHR35848:SF6">
    <property type="entry name" value="CUPIN TYPE-2 DOMAIN-CONTAINING PROTEIN"/>
    <property type="match status" value="1"/>
</dbReference>
<dbReference type="GO" id="GO:0046872">
    <property type="term" value="F:metal ion binding"/>
    <property type="evidence" value="ECO:0007669"/>
    <property type="project" value="UniProtKB-KW"/>
</dbReference>
<dbReference type="InterPro" id="IPR011051">
    <property type="entry name" value="RmlC_Cupin_sf"/>
</dbReference>
<feature type="domain" description="Cupin type-2" evidence="2">
    <location>
        <begin position="46"/>
        <end position="114"/>
    </location>
</feature>
<evidence type="ECO:0000259" key="2">
    <source>
        <dbReference type="Pfam" id="PF07883"/>
    </source>
</evidence>
<dbReference type="Pfam" id="PF07883">
    <property type="entry name" value="Cupin_2"/>
    <property type="match status" value="1"/>
</dbReference>
<name>A0A8J7CNA9_9BACT</name>
<proteinExistence type="predicted"/>
<dbReference type="InterPro" id="IPR013096">
    <property type="entry name" value="Cupin_2"/>
</dbReference>
<sequence>MSHPPTAVVRSVESVEAVTVPRCRGASLKVLLGPESGVPNFITRQFTLEPGGRIPCHRHDDIEHEQVVLEGTMVLGLDSREVEVGPGDSVFIPAGVGHWYENRNTVPVRFLCVVPHTDDYQTEWLEEAAD</sequence>
<evidence type="ECO:0000313" key="3">
    <source>
        <dbReference type="EMBL" id="MBD3870438.1"/>
    </source>
</evidence>
<reference evidence="3 4" key="1">
    <citation type="submission" date="2020-08" db="EMBL/GenBank/DDBJ databases">
        <title>Acidobacteriota in marine sediments use diverse sulfur dissimilation pathways.</title>
        <authorList>
            <person name="Wasmund K."/>
        </authorList>
    </citation>
    <scope>NUCLEOTIDE SEQUENCE [LARGE SCALE GENOMIC DNA]</scope>
    <source>
        <strain evidence="3">MAG AM3-A</strain>
    </source>
</reference>
<comment type="caution">
    <text evidence="3">The sequence shown here is derived from an EMBL/GenBank/DDBJ whole genome shotgun (WGS) entry which is preliminary data.</text>
</comment>
<dbReference type="Proteomes" id="UP000598633">
    <property type="component" value="Unassembled WGS sequence"/>
</dbReference>
<organism evidence="3 4">
    <name type="scientific">Candidatus Sulfomarinibacter kjeldsenii</name>
    <dbReference type="NCBI Taxonomy" id="2885994"/>
    <lineage>
        <taxon>Bacteria</taxon>
        <taxon>Pseudomonadati</taxon>
        <taxon>Acidobacteriota</taxon>
        <taxon>Thermoanaerobaculia</taxon>
        <taxon>Thermoanaerobaculales</taxon>
        <taxon>Candidatus Sulfomarinibacteraceae</taxon>
        <taxon>Candidatus Sulfomarinibacter</taxon>
    </lineage>
</organism>
<dbReference type="CDD" id="cd02222">
    <property type="entry name" value="cupin_TM1459-like"/>
    <property type="match status" value="1"/>
</dbReference>
<dbReference type="InterPro" id="IPR051610">
    <property type="entry name" value="GPI/OXD"/>
</dbReference>
<protein>
    <submittedName>
        <fullName evidence="3">Cupin domain-containing protein</fullName>
    </submittedName>
</protein>
<dbReference type="InterPro" id="IPR014710">
    <property type="entry name" value="RmlC-like_jellyroll"/>
</dbReference>
<dbReference type="EMBL" id="JACXWA010000062">
    <property type="protein sequence ID" value="MBD3870438.1"/>
    <property type="molecule type" value="Genomic_DNA"/>
</dbReference>
<keyword evidence="1" id="KW-0479">Metal-binding</keyword>
<evidence type="ECO:0000256" key="1">
    <source>
        <dbReference type="ARBA" id="ARBA00022723"/>
    </source>
</evidence>
<evidence type="ECO:0000313" key="4">
    <source>
        <dbReference type="Proteomes" id="UP000598633"/>
    </source>
</evidence>
<dbReference type="AlphaFoldDB" id="A0A8J7CNA9"/>
<dbReference type="Gene3D" id="2.60.120.10">
    <property type="entry name" value="Jelly Rolls"/>
    <property type="match status" value="1"/>
</dbReference>
<gene>
    <name evidence="3" type="ORF">IFJ97_03650</name>
</gene>
<dbReference type="SUPFAM" id="SSF51182">
    <property type="entry name" value="RmlC-like cupins"/>
    <property type="match status" value="1"/>
</dbReference>